<dbReference type="InterPro" id="IPR012312">
    <property type="entry name" value="Hemerythrin-like"/>
</dbReference>
<feature type="domain" description="Hemerythrin-like" evidence="5">
    <location>
        <begin position="91"/>
        <end position="236"/>
    </location>
</feature>
<name>A0ABP8J2E4_9BACT</name>
<evidence type="ECO:0000313" key="7">
    <source>
        <dbReference type="Proteomes" id="UP001500454"/>
    </source>
</evidence>
<sequence length="245" mass="27734">MNPNVLATLTTAPLRELLRADIRLTDVFYRHKLDFCCGGHQTLAQAAERAHAPLERVLEDLENQLRFGSGKPLGAEKWPLHFLVEYIELIHHAYTRDALTTLAPAVAKVLQKHGRLHPELDTVAELFVALNEELQAHLQKEERILFPYIVRLEQAAAGQPFAPAPFGTVQNPIRMMEAEHDDAGRLLEQLAEVTGQFTPPADACNTYCFVYRRLQELDTDLRLHIHLENNILFPRALALELQLSA</sequence>
<evidence type="ECO:0000256" key="2">
    <source>
        <dbReference type="ARBA" id="ARBA00022490"/>
    </source>
</evidence>
<protein>
    <submittedName>
        <fullName evidence="6">Iron-sulfur cluster repair di-iron protein</fullName>
    </submittedName>
</protein>
<comment type="caution">
    <text evidence="6">The sequence shown here is derived from an EMBL/GenBank/DDBJ whole genome shotgun (WGS) entry which is preliminary data.</text>
</comment>
<evidence type="ECO:0000313" key="6">
    <source>
        <dbReference type="EMBL" id="GAA4383801.1"/>
    </source>
</evidence>
<dbReference type="PANTHER" id="PTHR36438">
    <property type="entry name" value="IRON-SULFUR CLUSTER REPAIR PROTEIN YTFE"/>
    <property type="match status" value="1"/>
</dbReference>
<dbReference type="Gene3D" id="1.20.120.520">
    <property type="entry name" value="nmb1532 protein domain like"/>
    <property type="match status" value="1"/>
</dbReference>
<keyword evidence="7" id="KW-1185">Reference proteome</keyword>
<dbReference type="Pfam" id="PF01814">
    <property type="entry name" value="Hemerythrin"/>
    <property type="match status" value="1"/>
</dbReference>
<evidence type="ECO:0000256" key="3">
    <source>
        <dbReference type="ARBA" id="ARBA00022723"/>
    </source>
</evidence>
<gene>
    <name evidence="6" type="primary">ric</name>
    <name evidence="6" type="ORF">GCM10023186_25290</name>
</gene>
<keyword evidence="3" id="KW-0479">Metal-binding</keyword>
<evidence type="ECO:0000256" key="1">
    <source>
        <dbReference type="ARBA" id="ARBA00004496"/>
    </source>
</evidence>
<dbReference type="Pfam" id="PF04405">
    <property type="entry name" value="ScdA_N"/>
    <property type="match status" value="1"/>
</dbReference>
<dbReference type="Proteomes" id="UP001500454">
    <property type="component" value="Unassembled WGS sequence"/>
</dbReference>
<dbReference type="PANTHER" id="PTHR36438:SF1">
    <property type="entry name" value="IRON-SULFUR CLUSTER REPAIR PROTEIN YTFE"/>
    <property type="match status" value="1"/>
</dbReference>
<reference evidence="7" key="1">
    <citation type="journal article" date="2019" name="Int. J. Syst. Evol. Microbiol.">
        <title>The Global Catalogue of Microorganisms (GCM) 10K type strain sequencing project: providing services to taxonomists for standard genome sequencing and annotation.</title>
        <authorList>
            <consortium name="The Broad Institute Genomics Platform"/>
            <consortium name="The Broad Institute Genome Sequencing Center for Infectious Disease"/>
            <person name="Wu L."/>
            <person name="Ma J."/>
        </authorList>
    </citation>
    <scope>NUCLEOTIDE SEQUENCE [LARGE SCALE GENOMIC DNA]</scope>
    <source>
        <strain evidence="7">JCM 17924</strain>
    </source>
</reference>
<accession>A0ABP8J2E4</accession>
<organism evidence="6 7">
    <name type="scientific">Hymenobacter koreensis</name>
    <dbReference type="NCBI Taxonomy" id="1084523"/>
    <lineage>
        <taxon>Bacteria</taxon>
        <taxon>Pseudomonadati</taxon>
        <taxon>Bacteroidota</taxon>
        <taxon>Cytophagia</taxon>
        <taxon>Cytophagales</taxon>
        <taxon>Hymenobacteraceae</taxon>
        <taxon>Hymenobacter</taxon>
    </lineage>
</organism>
<dbReference type="NCBIfam" id="TIGR03652">
    <property type="entry name" value="FeS_repair_RIC"/>
    <property type="match status" value="1"/>
</dbReference>
<evidence type="ECO:0000259" key="5">
    <source>
        <dbReference type="Pfam" id="PF01814"/>
    </source>
</evidence>
<dbReference type="InterPro" id="IPR019903">
    <property type="entry name" value="RIC_family"/>
</dbReference>
<comment type="subcellular location">
    <subcellularLocation>
        <location evidence="1">Cytoplasm</location>
    </subcellularLocation>
</comment>
<keyword evidence="4" id="KW-0408">Iron</keyword>
<dbReference type="EMBL" id="BAABHA010000008">
    <property type="protein sequence ID" value="GAA4383801.1"/>
    <property type="molecule type" value="Genomic_DNA"/>
</dbReference>
<proteinExistence type="predicted"/>
<dbReference type="RefSeq" id="WP_345224723.1">
    <property type="nucleotide sequence ID" value="NZ_BAABHA010000008.1"/>
</dbReference>
<keyword evidence="2" id="KW-0963">Cytoplasm</keyword>
<evidence type="ECO:0000256" key="4">
    <source>
        <dbReference type="ARBA" id="ARBA00023004"/>
    </source>
</evidence>